<name>E6SGB3_THEM7</name>
<evidence type="ECO:0000313" key="13">
    <source>
        <dbReference type="Proteomes" id="UP000008915"/>
    </source>
</evidence>
<dbReference type="RefSeq" id="WP_013495869.1">
    <property type="nucleotide sequence ID" value="NC_014831.1"/>
</dbReference>
<feature type="region of interest" description="Disordered" evidence="10">
    <location>
        <begin position="135"/>
        <end position="183"/>
    </location>
</feature>
<feature type="domain" description="N-(5'phosphoribosyl) anthranilate isomerase (PRAI)" evidence="11">
    <location>
        <begin position="190"/>
        <end position="281"/>
    </location>
</feature>
<evidence type="ECO:0000256" key="5">
    <source>
        <dbReference type="ARBA" id="ARBA00022605"/>
    </source>
</evidence>
<dbReference type="GO" id="GO:0000162">
    <property type="term" value="P:L-tryptophan biosynthetic process"/>
    <property type="evidence" value="ECO:0007669"/>
    <property type="project" value="UniProtKB-UniRule"/>
</dbReference>
<keyword evidence="7 9" id="KW-0057">Aromatic amino acid biosynthesis</keyword>
<dbReference type="PANTHER" id="PTHR42894:SF1">
    <property type="entry name" value="N-(5'-PHOSPHORIBOSYL)ANTHRANILATE ISOMERASE"/>
    <property type="match status" value="1"/>
</dbReference>
<keyword evidence="6 9" id="KW-0822">Tryptophan biosynthesis</keyword>
<accession>E6SGB3</accession>
<evidence type="ECO:0000256" key="7">
    <source>
        <dbReference type="ARBA" id="ARBA00023141"/>
    </source>
</evidence>
<evidence type="ECO:0000256" key="10">
    <source>
        <dbReference type="SAM" id="MobiDB-lite"/>
    </source>
</evidence>
<keyword evidence="5 9" id="KW-0028">Amino-acid biosynthesis</keyword>
<evidence type="ECO:0000256" key="2">
    <source>
        <dbReference type="ARBA" id="ARBA00004664"/>
    </source>
</evidence>
<comment type="catalytic activity">
    <reaction evidence="1 9">
        <text>N-(5-phospho-beta-D-ribosyl)anthranilate = 1-(2-carboxyphenylamino)-1-deoxy-D-ribulose 5-phosphate</text>
        <dbReference type="Rhea" id="RHEA:21540"/>
        <dbReference type="ChEBI" id="CHEBI:18277"/>
        <dbReference type="ChEBI" id="CHEBI:58613"/>
        <dbReference type="EC" id="5.3.1.24"/>
    </reaction>
</comment>
<dbReference type="OrthoDB" id="9786954at2"/>
<dbReference type="InterPro" id="IPR001240">
    <property type="entry name" value="PRAI_dom"/>
</dbReference>
<evidence type="ECO:0000256" key="4">
    <source>
        <dbReference type="ARBA" id="ARBA00022272"/>
    </source>
</evidence>
<evidence type="ECO:0000256" key="9">
    <source>
        <dbReference type="HAMAP-Rule" id="MF_00135"/>
    </source>
</evidence>
<feature type="domain" description="N-(5'phosphoribosyl) anthranilate isomerase (PRAI)" evidence="11">
    <location>
        <begin position="74"/>
        <end position="129"/>
    </location>
</feature>
<dbReference type="PANTHER" id="PTHR42894">
    <property type="entry name" value="N-(5'-PHOSPHORIBOSYL)ANTHRANILATE ISOMERASE"/>
    <property type="match status" value="1"/>
</dbReference>
<organism evidence="12 13">
    <name type="scientific">Thermaerobacter marianensis (strain ATCC 700841 / DSM 12885 / JCM 10246 / 7p75a)</name>
    <dbReference type="NCBI Taxonomy" id="644966"/>
    <lineage>
        <taxon>Bacteria</taxon>
        <taxon>Bacillati</taxon>
        <taxon>Bacillota</taxon>
        <taxon>Clostridia</taxon>
        <taxon>Eubacteriales</taxon>
        <taxon>Clostridiales Family XVII. Incertae Sedis</taxon>
        <taxon>Thermaerobacter</taxon>
    </lineage>
</organism>
<dbReference type="InterPro" id="IPR011060">
    <property type="entry name" value="RibuloseP-bd_barrel"/>
</dbReference>
<dbReference type="HOGENOM" id="CLU_076364_2_0_9"/>
<dbReference type="SUPFAM" id="SSF51366">
    <property type="entry name" value="Ribulose-phoshate binding barrel"/>
    <property type="match status" value="1"/>
</dbReference>
<dbReference type="InterPro" id="IPR044643">
    <property type="entry name" value="TrpF_fam"/>
</dbReference>
<evidence type="ECO:0000259" key="11">
    <source>
        <dbReference type="Pfam" id="PF00697"/>
    </source>
</evidence>
<keyword evidence="8 9" id="KW-0413">Isomerase</keyword>
<dbReference type="EMBL" id="CP002344">
    <property type="protein sequence ID" value="ADU51565.1"/>
    <property type="molecule type" value="Genomic_DNA"/>
</dbReference>
<dbReference type="Proteomes" id="UP000008915">
    <property type="component" value="Chromosome"/>
</dbReference>
<keyword evidence="13" id="KW-1185">Reference proteome</keyword>
<evidence type="ECO:0000256" key="6">
    <source>
        <dbReference type="ARBA" id="ARBA00022822"/>
    </source>
</evidence>
<comment type="pathway">
    <text evidence="2 9">Amino-acid biosynthesis; L-tryptophan biosynthesis; L-tryptophan from chorismate: step 3/5.</text>
</comment>
<dbReference type="CDD" id="cd00405">
    <property type="entry name" value="PRAI"/>
    <property type="match status" value="1"/>
</dbReference>
<dbReference type="UniPathway" id="UPA00035">
    <property type="reaction ID" value="UER00042"/>
</dbReference>
<dbReference type="HAMAP" id="MF_00135">
    <property type="entry name" value="PRAI"/>
    <property type="match status" value="1"/>
</dbReference>
<gene>
    <name evidence="9" type="primary">trpF</name>
    <name evidence="12" type="ordered locus">Tmar_1452</name>
</gene>
<dbReference type="AlphaFoldDB" id="E6SGB3"/>
<dbReference type="InterPro" id="IPR013785">
    <property type="entry name" value="Aldolase_TIM"/>
</dbReference>
<sequence length="290" mass="29498">MSPLWIKICGLRDADAARAAAEAGADAIGFVFAPSPRRVDPDTAGRIVAAVRRAVPAGGVLGGSTAPGGGTAEGRPLAVVGVFVNAPVAEMVAVARHAGLTHIQLHGDEPEAVVAALQEQGLAVIRAVGLAPRGSGPNAWEPGGHNPDGGTPGVRRHADHHPDGRAGAADHGAGGERRGIAWEPTGPDAVEVAARAIQTRADLVLVDAAVPGQRGGTGRVADWTAAARLARQRPVILAGGLRPDNVAEAVRVVRPWGVDVSSGVERARGVKDPQLIVRFIEAARAAVPAR</sequence>
<dbReference type="GO" id="GO:0004640">
    <property type="term" value="F:phosphoribosylanthranilate isomerase activity"/>
    <property type="evidence" value="ECO:0007669"/>
    <property type="project" value="UniProtKB-UniRule"/>
</dbReference>
<evidence type="ECO:0000256" key="3">
    <source>
        <dbReference type="ARBA" id="ARBA00012572"/>
    </source>
</evidence>
<dbReference type="KEGG" id="tmr:Tmar_1452"/>
<comment type="similarity">
    <text evidence="9">Belongs to the TrpF family.</text>
</comment>
<evidence type="ECO:0000256" key="8">
    <source>
        <dbReference type="ARBA" id="ARBA00023235"/>
    </source>
</evidence>
<evidence type="ECO:0000256" key="1">
    <source>
        <dbReference type="ARBA" id="ARBA00001164"/>
    </source>
</evidence>
<proteinExistence type="inferred from homology"/>
<dbReference type="EC" id="5.3.1.24" evidence="3 9"/>
<reference evidence="13" key="2">
    <citation type="journal article" date="2010" name="Stand. Genomic Sci.">
        <title>Complete genome sequence of Thermaerobacter marianensis type strain (7p75aT).</title>
        <authorList>
            <person name="Han C."/>
            <person name="Gu W."/>
            <person name="Zhang X."/>
            <person name="Lapidus A."/>
            <person name="Nolan M."/>
            <person name="Copeland A."/>
            <person name="Lucas S."/>
            <person name="Glavina Del Rio T."/>
            <person name="Tice H."/>
            <person name="Cheng J."/>
            <person name="Tapia R."/>
            <person name="Goodwin L."/>
            <person name="Pitluck S."/>
            <person name="Pagani I."/>
            <person name="Ivanova N."/>
            <person name="Mavromatis K."/>
            <person name="Mikhailova N."/>
            <person name="Pati A."/>
            <person name="Chen A."/>
            <person name="Palaniappan K."/>
            <person name="Land M."/>
            <person name="Hauser L."/>
            <person name="Chang Y."/>
            <person name="Jeffries C."/>
            <person name="Schneider S."/>
            <person name="Rohde M."/>
            <person name="Goker M."/>
            <person name="Pukall R."/>
            <person name="Woyke T."/>
            <person name="Bristow J."/>
            <person name="Eisen J."/>
            <person name="Markowitz V."/>
            <person name="Hugenholtz P."/>
            <person name="Kyrpides N."/>
            <person name="Klenk H."/>
            <person name="Detter J."/>
        </authorList>
    </citation>
    <scope>NUCLEOTIDE SEQUENCE [LARGE SCALE GENOMIC DNA]</scope>
    <source>
        <strain evidence="13">ATCC 700841 / DSM 12885 / JCM 10246 / 7p75a</strain>
    </source>
</reference>
<dbReference type="Pfam" id="PF00697">
    <property type="entry name" value="PRAI"/>
    <property type="match status" value="2"/>
</dbReference>
<protein>
    <recommendedName>
        <fullName evidence="4 9">N-(5'-phosphoribosyl)anthranilate isomerase</fullName>
        <shortName evidence="9">PRAI</shortName>
        <ecNumber evidence="3 9">5.3.1.24</ecNumber>
    </recommendedName>
</protein>
<evidence type="ECO:0000313" key="12">
    <source>
        <dbReference type="EMBL" id="ADU51565.1"/>
    </source>
</evidence>
<reference evidence="12 13" key="1">
    <citation type="journal article" date="2010" name="Stand. Genomic Sci.">
        <title>Complete genome sequence of Thermaerobacter marianensis type strain (7p75a).</title>
        <authorList>
            <person name="Han C."/>
            <person name="Gu W."/>
            <person name="Zhang X."/>
            <person name="Lapidus A."/>
            <person name="Nolan M."/>
            <person name="Copeland A."/>
            <person name="Lucas S."/>
            <person name="Del Rio T.G."/>
            <person name="Tice H."/>
            <person name="Cheng J.F."/>
            <person name="Tapia R."/>
            <person name="Goodwin L."/>
            <person name="Pitluck S."/>
            <person name="Pagani I."/>
            <person name="Ivanova N."/>
            <person name="Mavromatis K."/>
            <person name="Mikhailova N."/>
            <person name="Pati A."/>
            <person name="Chen A."/>
            <person name="Palaniappan K."/>
            <person name="Land M."/>
            <person name="Hauser L."/>
            <person name="Chang Y.J."/>
            <person name="Jeffries C.D."/>
            <person name="Schneider S."/>
            <person name="Rohde M."/>
            <person name="Goker M."/>
            <person name="Pukall R."/>
            <person name="Woyke T."/>
            <person name="Bristow J."/>
            <person name="Eisen J.A."/>
            <person name="Markowitz V."/>
            <person name="Hugenholtz P."/>
            <person name="Kyrpides N.C."/>
            <person name="Klenk H.P."/>
            <person name="Detter J.C."/>
        </authorList>
    </citation>
    <scope>NUCLEOTIDE SEQUENCE [LARGE SCALE GENOMIC DNA]</scope>
    <source>
        <strain evidence="13">ATCC 700841 / DSM 12885 / JCM 10246 / 7p75a</strain>
    </source>
</reference>
<dbReference type="eggNOG" id="COG0135">
    <property type="taxonomic scope" value="Bacteria"/>
</dbReference>
<dbReference type="STRING" id="644966.Tmar_1452"/>
<dbReference type="Gene3D" id="3.20.20.70">
    <property type="entry name" value="Aldolase class I"/>
    <property type="match status" value="1"/>
</dbReference>